<dbReference type="Gene3D" id="6.20.240.60">
    <property type="match status" value="1"/>
</dbReference>
<evidence type="ECO:0000259" key="3">
    <source>
        <dbReference type="PROSITE" id="PS51782"/>
    </source>
</evidence>
<dbReference type="Gene3D" id="3.10.350.10">
    <property type="entry name" value="LysM domain"/>
    <property type="match status" value="1"/>
</dbReference>
<feature type="chain" id="PRO_5005641932" description="LysM domain-containing protein" evidence="2">
    <location>
        <begin position="23"/>
        <end position="248"/>
    </location>
</feature>
<evidence type="ECO:0000313" key="5">
    <source>
        <dbReference type="Proteomes" id="UP000034166"/>
    </source>
</evidence>
<dbReference type="GO" id="GO:0016787">
    <property type="term" value="F:hydrolase activity"/>
    <property type="evidence" value="ECO:0007669"/>
    <property type="project" value="InterPro"/>
</dbReference>
<dbReference type="SMART" id="SM00257">
    <property type="entry name" value="LysM"/>
    <property type="match status" value="1"/>
</dbReference>
<comment type="caution">
    <text evidence="4">The sequence shown here is derived from an EMBL/GenBank/DDBJ whole genome shotgun (WGS) entry which is preliminary data.</text>
</comment>
<organism evidence="4 5">
    <name type="scientific">Mesobacillus campisalis</name>
    <dbReference type="NCBI Taxonomy" id="1408103"/>
    <lineage>
        <taxon>Bacteria</taxon>
        <taxon>Bacillati</taxon>
        <taxon>Bacillota</taxon>
        <taxon>Bacilli</taxon>
        <taxon>Bacillales</taxon>
        <taxon>Bacillaceae</taxon>
        <taxon>Mesobacillus</taxon>
    </lineage>
</organism>
<evidence type="ECO:0000256" key="1">
    <source>
        <dbReference type="SAM" id="MobiDB-lite"/>
    </source>
</evidence>
<proteinExistence type="predicted"/>
<name>A0A0M2SVN7_9BACI</name>
<dbReference type="Pfam" id="PF07486">
    <property type="entry name" value="Hydrolase_2"/>
    <property type="match status" value="1"/>
</dbReference>
<keyword evidence="2" id="KW-0732">Signal</keyword>
<dbReference type="CDD" id="cd00118">
    <property type="entry name" value="LysM"/>
    <property type="match status" value="1"/>
</dbReference>
<reference evidence="4 5" key="1">
    <citation type="submission" date="2015-04" db="EMBL/GenBank/DDBJ databases">
        <title>Taxonomic description and genome sequence of Bacillus campisalis sp. nov., a novel member of the genus Bacillus isolated from solar saltern.</title>
        <authorList>
            <person name="Mathan Kumar R."/>
            <person name="Kaur G."/>
            <person name="Kumar A."/>
            <person name="Singh N.K."/>
            <person name="Kaur N."/>
            <person name="Kumar N."/>
            <person name="Mayilraj S."/>
        </authorList>
    </citation>
    <scope>NUCLEOTIDE SEQUENCE [LARGE SCALE GENOMIC DNA]</scope>
    <source>
        <strain evidence="4 5">SA2-6</strain>
    </source>
</reference>
<accession>A0A0M2SVN7</accession>
<dbReference type="EMBL" id="LAYY01000024">
    <property type="protein sequence ID" value="KKK36695.1"/>
    <property type="molecule type" value="Genomic_DNA"/>
</dbReference>
<dbReference type="InterPro" id="IPR018392">
    <property type="entry name" value="LysM"/>
</dbReference>
<dbReference type="InterPro" id="IPR011105">
    <property type="entry name" value="Cell_wall_hydrolase_SleB"/>
</dbReference>
<feature type="region of interest" description="Disordered" evidence="1">
    <location>
        <begin position="97"/>
        <end position="125"/>
    </location>
</feature>
<feature type="signal peptide" evidence="2">
    <location>
        <begin position="1"/>
        <end position="22"/>
    </location>
</feature>
<evidence type="ECO:0000256" key="2">
    <source>
        <dbReference type="SAM" id="SignalP"/>
    </source>
</evidence>
<feature type="compositionally biased region" description="Polar residues" evidence="1">
    <location>
        <begin position="114"/>
        <end position="125"/>
    </location>
</feature>
<evidence type="ECO:0000313" key="4">
    <source>
        <dbReference type="EMBL" id="KKK36695.1"/>
    </source>
</evidence>
<dbReference type="InterPro" id="IPR042047">
    <property type="entry name" value="SleB_dom1"/>
</dbReference>
<dbReference type="Gene3D" id="1.10.10.2520">
    <property type="entry name" value="Cell wall hydrolase SleB, domain 1"/>
    <property type="match status" value="1"/>
</dbReference>
<protein>
    <recommendedName>
        <fullName evidence="3">LysM domain-containing protein</fullName>
    </recommendedName>
</protein>
<dbReference type="InterPro" id="IPR036779">
    <property type="entry name" value="LysM_dom_sf"/>
</dbReference>
<sequence length="248" mass="26822">MKKMIGVLTLLGTLLFASPAFAYTVTKGDSMSKIALEHGMPLKELASANPQITNLNLIHPGQTVHVGHHKSQSEVINISKNVKRVAYTREKEPIKSVKASQVASAETKVPDAGSRTSVKATSNSRKSMKLTDAEVDLLARIVRAEAQSESFEGKVAVAEVVLNRVESKKFPDSVKGVIYAPGQFQPVKNGQINKPADEQSFKAVHAALASEGESVNGAVFFYNPAIATNRWLDTRQTTAVIGNHVFKK</sequence>
<dbReference type="AlphaFoldDB" id="A0A0M2SVN7"/>
<dbReference type="Proteomes" id="UP000034166">
    <property type="component" value="Unassembled WGS sequence"/>
</dbReference>
<keyword evidence="5" id="KW-1185">Reference proteome</keyword>
<gene>
    <name evidence="4" type="ORF">WQ57_17680</name>
</gene>
<dbReference type="PROSITE" id="PS51782">
    <property type="entry name" value="LYSM"/>
    <property type="match status" value="1"/>
</dbReference>
<dbReference type="SUPFAM" id="SSF54106">
    <property type="entry name" value="LysM domain"/>
    <property type="match status" value="1"/>
</dbReference>
<dbReference type="Pfam" id="PF01476">
    <property type="entry name" value="LysM"/>
    <property type="match status" value="1"/>
</dbReference>
<dbReference type="PATRIC" id="fig|1408103.3.peg.3922"/>
<feature type="domain" description="LysM" evidence="3">
    <location>
        <begin position="21"/>
        <end position="66"/>
    </location>
</feature>